<gene>
    <name evidence="2" type="ORF">SDC9_155659</name>
</gene>
<feature type="region of interest" description="Disordered" evidence="1">
    <location>
        <begin position="127"/>
        <end position="159"/>
    </location>
</feature>
<name>A0A645F2D0_9ZZZZ</name>
<evidence type="ECO:0000313" key="2">
    <source>
        <dbReference type="EMBL" id="MPN08377.1"/>
    </source>
</evidence>
<reference evidence="2" key="1">
    <citation type="submission" date="2019-08" db="EMBL/GenBank/DDBJ databases">
        <authorList>
            <person name="Kucharzyk K."/>
            <person name="Murdoch R.W."/>
            <person name="Higgins S."/>
            <person name="Loffler F."/>
        </authorList>
    </citation>
    <scope>NUCLEOTIDE SEQUENCE</scope>
</reference>
<evidence type="ECO:0000256" key="1">
    <source>
        <dbReference type="SAM" id="MobiDB-lite"/>
    </source>
</evidence>
<protein>
    <submittedName>
        <fullName evidence="2">Uncharacterized protein</fullName>
    </submittedName>
</protein>
<comment type="caution">
    <text evidence="2">The sequence shown here is derived from an EMBL/GenBank/DDBJ whole genome shotgun (WGS) entry which is preliminary data.</text>
</comment>
<proteinExistence type="predicted"/>
<sequence length="159" mass="17317">MPERRAASMLPPTAMIVRPHFVRRMTKSMIAITTTNRTNISGTPRSWFSTKATIARPIAISTARPYTMLPGSVDSPAFPRVRLLLSPATRVSPATTTASTYATQGGRNVPLANWTRPEVNGRFTVPSLPRTSNCTPRKASRPASVMTKLGTPNRLNTTP</sequence>
<accession>A0A645F2D0</accession>
<dbReference type="EMBL" id="VSSQ01054424">
    <property type="protein sequence ID" value="MPN08377.1"/>
    <property type="molecule type" value="Genomic_DNA"/>
</dbReference>
<dbReference type="AlphaFoldDB" id="A0A645F2D0"/>
<organism evidence="2">
    <name type="scientific">bioreactor metagenome</name>
    <dbReference type="NCBI Taxonomy" id="1076179"/>
    <lineage>
        <taxon>unclassified sequences</taxon>
        <taxon>metagenomes</taxon>
        <taxon>ecological metagenomes</taxon>
    </lineage>
</organism>